<dbReference type="NCBIfam" id="TIGR03062">
    <property type="entry name" value="pip_yhgE_Cterm"/>
    <property type="match status" value="1"/>
</dbReference>
<dbReference type="InterPro" id="IPR051328">
    <property type="entry name" value="T7SS_ABC-Transporter"/>
</dbReference>
<keyword evidence="4 6" id="KW-0472">Membrane</keyword>
<evidence type="ECO:0000256" key="5">
    <source>
        <dbReference type="SAM" id="Coils"/>
    </source>
</evidence>
<evidence type="ECO:0000259" key="7">
    <source>
        <dbReference type="Pfam" id="PF12698"/>
    </source>
</evidence>
<dbReference type="Gene3D" id="3.40.1710.10">
    <property type="entry name" value="abc type-2 transporter like domain"/>
    <property type="match status" value="1"/>
</dbReference>
<feature type="transmembrane region" description="Helical" evidence="6">
    <location>
        <begin position="20"/>
        <end position="38"/>
    </location>
</feature>
<evidence type="ECO:0000256" key="4">
    <source>
        <dbReference type="ARBA" id="ARBA00023136"/>
    </source>
</evidence>
<dbReference type="Pfam" id="PF12698">
    <property type="entry name" value="ABC2_membrane_3"/>
    <property type="match status" value="2"/>
</dbReference>
<dbReference type="NCBIfam" id="TIGR03061">
    <property type="entry name" value="pip_yhgE_Nterm"/>
    <property type="match status" value="1"/>
</dbReference>
<evidence type="ECO:0000256" key="1">
    <source>
        <dbReference type="ARBA" id="ARBA00004141"/>
    </source>
</evidence>
<feature type="transmembrane region" description="Helical" evidence="6">
    <location>
        <begin position="569"/>
        <end position="593"/>
    </location>
</feature>
<evidence type="ECO:0000313" key="9">
    <source>
        <dbReference type="Proteomes" id="UP000822142"/>
    </source>
</evidence>
<dbReference type="PANTHER" id="PTHR43077">
    <property type="entry name" value="TRANSPORT PERMEASE YVFS-RELATED"/>
    <property type="match status" value="1"/>
</dbReference>
<evidence type="ECO:0000256" key="6">
    <source>
        <dbReference type="SAM" id="Phobius"/>
    </source>
</evidence>
<comment type="caution">
    <text evidence="8">The sequence shown here is derived from an EMBL/GenBank/DDBJ whole genome shotgun (WGS) entry which is preliminary data.</text>
</comment>
<dbReference type="InterPro" id="IPR013525">
    <property type="entry name" value="ABC2_TM"/>
</dbReference>
<keyword evidence="5" id="KW-0175">Coiled coil</keyword>
<feature type="transmembrane region" description="Helical" evidence="6">
    <location>
        <begin position="629"/>
        <end position="650"/>
    </location>
</feature>
<name>A0ABX2I7K4_BLAHA</name>
<dbReference type="InterPro" id="IPR017500">
    <property type="entry name" value="Phage_infect_YhgE_N"/>
</dbReference>
<feature type="coiled-coil region" evidence="5">
    <location>
        <begin position="410"/>
        <end position="469"/>
    </location>
</feature>
<evidence type="ECO:0000256" key="2">
    <source>
        <dbReference type="ARBA" id="ARBA00022692"/>
    </source>
</evidence>
<keyword evidence="3 6" id="KW-1133">Transmembrane helix</keyword>
<protein>
    <submittedName>
        <fullName evidence="8">YhgE/Pip domain-containing protein</fullName>
    </submittedName>
</protein>
<dbReference type="Proteomes" id="UP000822142">
    <property type="component" value="Unassembled WGS sequence"/>
</dbReference>
<feature type="domain" description="ABC-2 type transporter transmembrane" evidence="7">
    <location>
        <begin position="26"/>
        <end position="171"/>
    </location>
</feature>
<dbReference type="PANTHER" id="PTHR43077:SF10">
    <property type="entry name" value="TRANSPORT PERMEASE PROTEIN"/>
    <property type="match status" value="1"/>
</dbReference>
<feature type="transmembrane region" description="Helical" evidence="6">
    <location>
        <begin position="687"/>
        <end position="704"/>
    </location>
</feature>
<dbReference type="InterPro" id="IPR017501">
    <property type="entry name" value="Phage_infect_YhgE_C"/>
</dbReference>
<evidence type="ECO:0000256" key="3">
    <source>
        <dbReference type="ARBA" id="ARBA00022989"/>
    </source>
</evidence>
<dbReference type="EMBL" id="JAAITA010000011">
    <property type="protein sequence ID" value="NSJ86411.1"/>
    <property type="molecule type" value="Genomic_DNA"/>
</dbReference>
<reference evidence="8 9" key="1">
    <citation type="journal article" date="2020" name="Cell Host Microbe">
        <title>Functional and Genomic Variation between Human-Derived Isolates of Lachnospiraceae Reveals Inter- and Intra-Species Diversity.</title>
        <authorList>
            <person name="Sorbara M.T."/>
            <person name="Littmann E.R."/>
            <person name="Fontana E."/>
            <person name="Moody T.U."/>
            <person name="Kohout C.E."/>
            <person name="Gjonbalaj M."/>
            <person name="Eaton V."/>
            <person name="Seok R."/>
            <person name="Leiner I.M."/>
            <person name="Pamer E.G."/>
        </authorList>
    </citation>
    <scope>NUCLEOTIDE SEQUENCE [LARGE SCALE GENOMIC DNA]</scope>
    <source>
        <strain evidence="8 9">MSK.15.26</strain>
    </source>
</reference>
<organism evidence="8 9">
    <name type="scientific">Blautia hansenii</name>
    <name type="common">Ruminococcus hansenii</name>
    <dbReference type="NCBI Taxonomy" id="1322"/>
    <lineage>
        <taxon>Bacteria</taxon>
        <taxon>Bacillati</taxon>
        <taxon>Bacillota</taxon>
        <taxon>Clostridia</taxon>
        <taxon>Lachnospirales</taxon>
        <taxon>Lachnospiraceae</taxon>
        <taxon>Blautia</taxon>
    </lineage>
</organism>
<accession>A0ABX2I7K4</accession>
<proteinExistence type="predicted"/>
<dbReference type="Gene3D" id="1.10.287.2610">
    <property type="match status" value="1"/>
</dbReference>
<sequence>MRNIFSIFRNDIKKIHNNVIAMVVIMGILVMPTLYAWFNIAASWDPYSNTQGIKIAVASSDKGYTGKLLSIHLNMGDEVLSTLHENEQMDWVFTSAKKAADGVKSGKYYAAIVLPEDFTQDMMSIFSSDVKHPKIIYYTNEKENAIAPKVTSKGATTVQQQINSTFTETVSEVALEALDYVNTSKAEAGDDSIASNLQANLTKISSDLSAASDTVQAFSHMAGAGTEMLKTTSALLEDSRTGAKDTLSRLKESTDGADSLNTAVSGTTQTISDAMAQNEAFYQAVSNEIDNALNSYSNDAAAAADSLSEISKRVQKIIDGYTTVRDSLTSVSDAYPVVEPVIRPAVNLIQEAIDRQTAVKDKLDNAASDVTGAVSDAAALKSDMDTLISQSKDSVTAVKEEYETSVKDKLNSLTENLNRADDSVAGLMSELDNSVKNISDITDTASSDLTQAEETLNNSAALLKEASDKLNTAISALASPDSEGQQTLKTILSESPETISSFLASPVKLKEIKLYGIENYGSAVAPFYSTLAIWVGGVIMAAMLKTAVSQTTMDKLKNPKQRHLYLGRMVLFLLLGLFQSGLICLGDLYFLGIQCKHPLLFLLAGWFTSMVYVNIIYALSVSFGDIGKAICVVLMVMQVAGSGGTFPIQVAPEFFQKVYPLLPFTHSMNAMRECIAGFYGNNYWQEMGMLALFLIPSLLLGLLLRKPVIQLNNAFMEKLESTHVI</sequence>
<feature type="transmembrane region" description="Helical" evidence="6">
    <location>
        <begin position="527"/>
        <end position="548"/>
    </location>
</feature>
<feature type="transmembrane region" description="Helical" evidence="6">
    <location>
        <begin position="599"/>
        <end position="617"/>
    </location>
</feature>
<comment type="subcellular location">
    <subcellularLocation>
        <location evidence="1">Membrane</location>
        <topology evidence="1">Multi-pass membrane protein</topology>
    </subcellularLocation>
</comment>
<gene>
    <name evidence="8" type="ORF">G5A70_09575</name>
</gene>
<evidence type="ECO:0000313" key="8">
    <source>
        <dbReference type="EMBL" id="NSJ86411.1"/>
    </source>
</evidence>
<feature type="domain" description="ABC-2 type transporter transmembrane" evidence="7">
    <location>
        <begin position="425"/>
        <end position="703"/>
    </location>
</feature>
<keyword evidence="9" id="KW-1185">Reference proteome</keyword>
<keyword evidence="2 6" id="KW-0812">Transmembrane</keyword>
<dbReference type="RefSeq" id="WP_173749426.1">
    <property type="nucleotide sequence ID" value="NZ_JAAITA010000011.1"/>
</dbReference>